<feature type="compositionally biased region" description="Low complexity" evidence="7">
    <location>
        <begin position="250"/>
        <end position="267"/>
    </location>
</feature>
<keyword evidence="4" id="KW-0378">Hydrolase</keyword>
<dbReference type="Pfam" id="PF00574">
    <property type="entry name" value="CLP_protease"/>
    <property type="match status" value="1"/>
</dbReference>
<accession>A0A9D1P9E8</accession>
<keyword evidence="5" id="KW-0720">Serine protease</keyword>
<dbReference type="GO" id="GO:0004252">
    <property type="term" value="F:serine-type endopeptidase activity"/>
    <property type="evidence" value="ECO:0007669"/>
    <property type="project" value="InterPro"/>
</dbReference>
<evidence type="ECO:0000256" key="2">
    <source>
        <dbReference type="ARBA" id="ARBA00022490"/>
    </source>
</evidence>
<dbReference type="InterPro" id="IPR001907">
    <property type="entry name" value="ClpP"/>
</dbReference>
<dbReference type="SUPFAM" id="SSF52096">
    <property type="entry name" value="ClpP/crotonase"/>
    <property type="match status" value="1"/>
</dbReference>
<name>A0A9D1P9E8_9FIRM</name>
<feature type="region of interest" description="Disordered" evidence="7">
    <location>
        <begin position="242"/>
        <end position="267"/>
    </location>
</feature>
<dbReference type="GO" id="GO:0004176">
    <property type="term" value="F:ATP-dependent peptidase activity"/>
    <property type="evidence" value="ECO:0007669"/>
    <property type="project" value="InterPro"/>
</dbReference>
<reference evidence="8" key="2">
    <citation type="journal article" date="2021" name="PeerJ">
        <title>Extensive microbial diversity within the chicken gut microbiome revealed by metagenomics and culture.</title>
        <authorList>
            <person name="Gilroy R."/>
            <person name="Ravi A."/>
            <person name="Getino M."/>
            <person name="Pursley I."/>
            <person name="Horton D.L."/>
            <person name="Alikhan N.F."/>
            <person name="Baker D."/>
            <person name="Gharbi K."/>
            <person name="Hall N."/>
            <person name="Watson M."/>
            <person name="Adriaenssens E.M."/>
            <person name="Foster-Nyarko E."/>
            <person name="Jarju S."/>
            <person name="Secka A."/>
            <person name="Antonio M."/>
            <person name="Oren A."/>
            <person name="Chaudhuri R.R."/>
            <person name="La Ragione R."/>
            <person name="Hildebrand F."/>
            <person name="Pallen M.J."/>
        </authorList>
    </citation>
    <scope>NUCLEOTIDE SEQUENCE</scope>
    <source>
        <strain evidence="8">CHK183-6373</strain>
    </source>
</reference>
<dbReference type="PRINTS" id="PR00127">
    <property type="entry name" value="CLPPROTEASEP"/>
</dbReference>
<evidence type="ECO:0000256" key="6">
    <source>
        <dbReference type="RuleBase" id="RU003567"/>
    </source>
</evidence>
<evidence type="ECO:0000256" key="5">
    <source>
        <dbReference type="ARBA" id="ARBA00022825"/>
    </source>
</evidence>
<evidence type="ECO:0000256" key="7">
    <source>
        <dbReference type="SAM" id="MobiDB-lite"/>
    </source>
</evidence>
<keyword evidence="3 8" id="KW-0645">Protease</keyword>
<dbReference type="Proteomes" id="UP000886884">
    <property type="component" value="Unassembled WGS sequence"/>
</dbReference>
<comment type="caution">
    <text evidence="8">The sequence shown here is derived from an EMBL/GenBank/DDBJ whole genome shotgun (WGS) entry which is preliminary data.</text>
</comment>
<dbReference type="GO" id="GO:0006515">
    <property type="term" value="P:protein quality control for misfolded or incompletely synthesized proteins"/>
    <property type="evidence" value="ECO:0007669"/>
    <property type="project" value="TreeGrafter"/>
</dbReference>
<organism evidence="8 9">
    <name type="scientific">Candidatus Ornithocaccomicrobium faecavium</name>
    <dbReference type="NCBI Taxonomy" id="2840890"/>
    <lineage>
        <taxon>Bacteria</taxon>
        <taxon>Bacillati</taxon>
        <taxon>Bacillota</taxon>
        <taxon>Clostridia</taxon>
        <taxon>Candidatus Ornithocaccomicrobium</taxon>
    </lineage>
</organism>
<dbReference type="Gene3D" id="3.90.226.10">
    <property type="entry name" value="2-enoyl-CoA Hydratase, Chain A, domain 1"/>
    <property type="match status" value="1"/>
</dbReference>
<proteinExistence type="inferred from homology"/>
<dbReference type="NCBIfam" id="NF045542">
    <property type="entry name" value="Clp_rel_HeadMat"/>
    <property type="match status" value="1"/>
</dbReference>
<dbReference type="GO" id="GO:0009368">
    <property type="term" value="C:endopeptidase Clp complex"/>
    <property type="evidence" value="ECO:0007669"/>
    <property type="project" value="TreeGrafter"/>
</dbReference>
<dbReference type="InterPro" id="IPR029045">
    <property type="entry name" value="ClpP/crotonase-like_dom_sf"/>
</dbReference>
<dbReference type="InterPro" id="IPR023562">
    <property type="entry name" value="ClpP/TepA"/>
</dbReference>
<evidence type="ECO:0000313" key="9">
    <source>
        <dbReference type="Proteomes" id="UP000886884"/>
    </source>
</evidence>
<protein>
    <recommendedName>
        <fullName evidence="6">ATP-dependent Clp protease proteolytic subunit</fullName>
    </recommendedName>
</protein>
<keyword evidence="2" id="KW-0963">Cytoplasm</keyword>
<comment type="similarity">
    <text evidence="1 6">Belongs to the peptidase S14 family.</text>
</comment>
<dbReference type="GO" id="GO:0051117">
    <property type="term" value="F:ATPase binding"/>
    <property type="evidence" value="ECO:0007669"/>
    <property type="project" value="TreeGrafter"/>
</dbReference>
<dbReference type="PANTHER" id="PTHR10381">
    <property type="entry name" value="ATP-DEPENDENT CLP PROTEASE PROTEOLYTIC SUBUNIT"/>
    <property type="match status" value="1"/>
</dbReference>
<dbReference type="PANTHER" id="PTHR10381:SF70">
    <property type="entry name" value="ATP-DEPENDENT CLP PROTEASE PROTEOLYTIC SUBUNIT"/>
    <property type="match status" value="1"/>
</dbReference>
<dbReference type="EMBL" id="DVOT01000246">
    <property type="protein sequence ID" value="HIV29026.1"/>
    <property type="molecule type" value="Genomic_DNA"/>
</dbReference>
<evidence type="ECO:0000256" key="4">
    <source>
        <dbReference type="ARBA" id="ARBA00022801"/>
    </source>
</evidence>
<evidence type="ECO:0000313" key="8">
    <source>
        <dbReference type="EMBL" id="HIV29026.1"/>
    </source>
</evidence>
<evidence type="ECO:0000256" key="1">
    <source>
        <dbReference type="ARBA" id="ARBA00007039"/>
    </source>
</evidence>
<sequence>MSFYSFIRNELDGGDELHIDGEIVSDFDWLGPNGQIIARRFRQRLNQCKDVVVYINSPGGDVFAAAEIYTALREHKGRVTVKITGIAASAASVIAMAGDEVLMSPVAYMMVHDPWTYAAGNYREMEHQAAILKEIGEGLIAAYTAKTGKTRDEIAAMLAAETYMNAQKCVDEGFADGILYELPAAAPEGEPLPSSMMQANRYGASAVLAMVQARERGQAQAKAFGEGIAKGMAHTHHLAPVSGHVHPLGAASAPPSASTPDPTPDPDAALRAEIAQRAAFFESLYE</sequence>
<dbReference type="CDD" id="cd07016">
    <property type="entry name" value="S14_ClpP_1"/>
    <property type="match status" value="1"/>
</dbReference>
<dbReference type="AlphaFoldDB" id="A0A9D1P9E8"/>
<evidence type="ECO:0000256" key="3">
    <source>
        <dbReference type="ARBA" id="ARBA00022670"/>
    </source>
</evidence>
<reference evidence="8" key="1">
    <citation type="submission" date="2020-10" db="EMBL/GenBank/DDBJ databases">
        <authorList>
            <person name="Gilroy R."/>
        </authorList>
    </citation>
    <scope>NUCLEOTIDE SEQUENCE</scope>
    <source>
        <strain evidence="8">CHK183-6373</strain>
    </source>
</reference>
<gene>
    <name evidence="8" type="ORF">IAA64_13770</name>
</gene>